<dbReference type="SUPFAM" id="SSF56784">
    <property type="entry name" value="HAD-like"/>
    <property type="match status" value="1"/>
</dbReference>
<dbReference type="Proteomes" id="UP001319861">
    <property type="component" value="Chromosome"/>
</dbReference>
<organism evidence="2 3">
    <name type="scientific">Sinomonas cyclohexanicum</name>
    <name type="common">Corynebacterium cyclohexanicum</name>
    <dbReference type="NCBI Taxonomy" id="322009"/>
    <lineage>
        <taxon>Bacteria</taxon>
        <taxon>Bacillati</taxon>
        <taxon>Actinomycetota</taxon>
        <taxon>Actinomycetes</taxon>
        <taxon>Micrococcales</taxon>
        <taxon>Micrococcaceae</taxon>
        <taxon>Sinomonas</taxon>
    </lineage>
</organism>
<proteinExistence type="predicted"/>
<dbReference type="EMBL" id="AP024525">
    <property type="protein sequence ID" value="BCT77861.1"/>
    <property type="molecule type" value="Genomic_DNA"/>
</dbReference>
<dbReference type="InterPro" id="IPR036412">
    <property type="entry name" value="HAD-like_sf"/>
</dbReference>
<dbReference type="Gene3D" id="3.40.50.1000">
    <property type="entry name" value="HAD superfamily/HAD-like"/>
    <property type="match status" value="1"/>
</dbReference>
<protein>
    <recommendedName>
        <fullName evidence="4">HAD family hydrolase</fullName>
    </recommendedName>
</protein>
<reference evidence="2 3" key="1">
    <citation type="journal article" date="2021" name="J. Biosci. Bioeng.">
        <title>Identification and characterization of a chc gene cluster responsible for the aromatization pathway of cyclohexanecarboxylate degradation in Sinomonas cyclohexanicum ATCC 51369.</title>
        <authorList>
            <person name="Yamamoto T."/>
            <person name="Hasegawa Y."/>
            <person name="Lau P.C.K."/>
            <person name="Iwaki H."/>
        </authorList>
    </citation>
    <scope>NUCLEOTIDE SEQUENCE [LARGE SCALE GENOMIC DNA]</scope>
    <source>
        <strain evidence="2 3">ATCC 51369</strain>
    </source>
</reference>
<dbReference type="InterPro" id="IPR023214">
    <property type="entry name" value="HAD_sf"/>
</dbReference>
<keyword evidence="3" id="KW-1185">Reference proteome</keyword>
<accession>A0ABM7PZW7</accession>
<feature type="region of interest" description="Disordered" evidence="1">
    <location>
        <begin position="287"/>
        <end position="309"/>
    </location>
</feature>
<gene>
    <name evidence="2" type="ORF">SCMU_37030</name>
</gene>
<dbReference type="RefSeq" id="WP_229230523.1">
    <property type="nucleotide sequence ID" value="NZ_AP024525.1"/>
</dbReference>
<evidence type="ECO:0000313" key="3">
    <source>
        <dbReference type="Proteomes" id="UP001319861"/>
    </source>
</evidence>
<evidence type="ECO:0000256" key="1">
    <source>
        <dbReference type="SAM" id="MobiDB-lite"/>
    </source>
</evidence>
<name>A0ABM7PZW7_SINCY</name>
<sequence>MSEALSRPGPAGRPVVACDLDRTLIYSAKALYLDPDAPPTQSPRLVVSELHEGLPLSYMTREAEALMHELLAHAAFVPVTTRTQAQFRRVHLPATRYAITTNGGVLLADGKPDGEWAARVRGAVVRGSAPLAEVLAHLNGRPSPGVLRVRTAEDLFAYAIVERAELPEGWVARLAAWCADRGWVVSLQGRKLYCVPESVTKEAAVAEVMRRVGADTLIAAGDSLLDRGLLEMADIALRPRHGELEAAGYVRPRLRVTASQGVRAGEEILREALGAIVGLTPVPADLTRSQPTAAEGSVGSLAHSSAMSR</sequence>
<evidence type="ECO:0000313" key="2">
    <source>
        <dbReference type="EMBL" id="BCT77861.1"/>
    </source>
</evidence>
<evidence type="ECO:0008006" key="4">
    <source>
        <dbReference type="Google" id="ProtNLM"/>
    </source>
</evidence>